<evidence type="ECO:0000313" key="2">
    <source>
        <dbReference type="Proteomes" id="UP000283269"/>
    </source>
</evidence>
<reference evidence="1 2" key="1">
    <citation type="journal article" date="2018" name="Evol. Lett.">
        <title>Horizontal gene cluster transfer increased hallucinogenic mushroom diversity.</title>
        <authorList>
            <person name="Reynolds H.T."/>
            <person name="Vijayakumar V."/>
            <person name="Gluck-Thaler E."/>
            <person name="Korotkin H.B."/>
            <person name="Matheny P.B."/>
            <person name="Slot J.C."/>
        </authorList>
    </citation>
    <scope>NUCLEOTIDE SEQUENCE [LARGE SCALE GENOMIC DNA]</scope>
    <source>
        <strain evidence="1 2">2631</strain>
    </source>
</reference>
<dbReference type="Proteomes" id="UP000283269">
    <property type="component" value="Unassembled WGS sequence"/>
</dbReference>
<accession>A0A409X4Q6</accession>
<gene>
    <name evidence="1" type="ORF">CVT25_003498</name>
</gene>
<proteinExistence type="predicted"/>
<dbReference type="InParanoid" id="A0A409X4Q6"/>
<dbReference type="AlphaFoldDB" id="A0A409X4Q6"/>
<comment type="caution">
    <text evidence="1">The sequence shown here is derived from an EMBL/GenBank/DDBJ whole genome shotgun (WGS) entry which is preliminary data.</text>
</comment>
<keyword evidence="2" id="KW-1185">Reference proteome</keyword>
<protein>
    <submittedName>
        <fullName evidence="1">Uncharacterized protein</fullName>
    </submittedName>
</protein>
<dbReference type="EMBL" id="NHYD01002638">
    <property type="protein sequence ID" value="PPQ85768.1"/>
    <property type="molecule type" value="Genomic_DNA"/>
</dbReference>
<evidence type="ECO:0000313" key="1">
    <source>
        <dbReference type="EMBL" id="PPQ85768.1"/>
    </source>
</evidence>
<sequence length="82" mass="8999">MHIADLIAKWALNIVDDIEKAAQKNRKVAADVMEGGCMVITFPATIHIMLITIRCTSSTRPATTLVALISSKTKWQPFKADS</sequence>
<organism evidence="1 2">
    <name type="scientific">Psilocybe cyanescens</name>
    <dbReference type="NCBI Taxonomy" id="93625"/>
    <lineage>
        <taxon>Eukaryota</taxon>
        <taxon>Fungi</taxon>
        <taxon>Dikarya</taxon>
        <taxon>Basidiomycota</taxon>
        <taxon>Agaricomycotina</taxon>
        <taxon>Agaricomycetes</taxon>
        <taxon>Agaricomycetidae</taxon>
        <taxon>Agaricales</taxon>
        <taxon>Agaricineae</taxon>
        <taxon>Strophariaceae</taxon>
        <taxon>Psilocybe</taxon>
    </lineage>
</organism>
<name>A0A409X4Q6_PSICY</name>